<evidence type="ECO:0000313" key="4">
    <source>
        <dbReference type="Proteomes" id="UP000295662"/>
    </source>
</evidence>
<evidence type="ECO:0000259" key="2">
    <source>
        <dbReference type="Pfam" id="PF18818"/>
    </source>
</evidence>
<dbReference type="InterPro" id="IPR013610">
    <property type="entry name" value="ArdC_N"/>
</dbReference>
<dbReference type="EMBL" id="SOCA01000001">
    <property type="protein sequence ID" value="TDU80791.1"/>
    <property type="molecule type" value="Genomic_DNA"/>
</dbReference>
<dbReference type="AlphaFoldDB" id="A0A4R7SP72"/>
<dbReference type="InterPro" id="IPR017113">
    <property type="entry name" value="Antirestriction_ArdC"/>
</dbReference>
<dbReference type="OrthoDB" id="9792687at2"/>
<proteinExistence type="predicted"/>
<dbReference type="GO" id="GO:0003697">
    <property type="term" value="F:single-stranded DNA binding"/>
    <property type="evidence" value="ECO:0007669"/>
    <property type="project" value="InterPro"/>
</dbReference>
<feature type="domain" description="N-terminal" evidence="1">
    <location>
        <begin position="17"/>
        <end position="127"/>
    </location>
</feature>
<reference evidence="3 4" key="1">
    <citation type="submission" date="2019-03" db="EMBL/GenBank/DDBJ databases">
        <title>Genomic Encyclopedia of Archaeal and Bacterial Type Strains, Phase II (KMG-II): from individual species to whole genera.</title>
        <authorList>
            <person name="Goeker M."/>
        </authorList>
    </citation>
    <scope>NUCLEOTIDE SEQUENCE [LARGE SCALE GENOMIC DNA]</scope>
    <source>
        <strain evidence="3 4">ATCC 25309</strain>
    </source>
</reference>
<comment type="caution">
    <text evidence="3">The sequence shown here is derived from an EMBL/GenBank/DDBJ whole genome shotgun (WGS) entry which is preliminary data.</text>
</comment>
<dbReference type="PIRSF" id="PIRSF037112">
    <property type="entry name" value="Antirestriction_ArdC"/>
    <property type="match status" value="1"/>
</dbReference>
<keyword evidence="4" id="KW-1185">Reference proteome</keyword>
<sequence length="299" mass="34096">MKTATSKAESGETRRFDAYQAVTDTILKKLEEGTVPWRCPWDRKVGRPRNFASNREYQGINVMLLGVKRFASPYWLTMRQANDLGGQVRKGERGTLIVKYGRHERRTKGKEEEETKAVYYLRGYTVFNALQIDGVEFPEMELPEPQANEGRIESAERIVQEMPGKPDIHEGRTVRACYRVSTDTIEMPARSRFIDAESYHLVLFHEIIHSTGHERRLNRNSLMGATGAVMTEYSKEELVAEMGSAFLGMEAGIVQDEHEQSAAYLQCWLDTLREPNRKRWIVEAASLAAKAANHVLAIE</sequence>
<evidence type="ECO:0000313" key="3">
    <source>
        <dbReference type="EMBL" id="TDU80791.1"/>
    </source>
</evidence>
<protein>
    <submittedName>
        <fullName evidence="3">Antirestriction protein ArdC</fullName>
    </submittedName>
</protein>
<gene>
    <name evidence="3" type="ORF">EI77_00088</name>
</gene>
<dbReference type="RefSeq" id="WP_133792788.1">
    <property type="nucleotide sequence ID" value="NZ_SOCA01000001.1"/>
</dbReference>
<organism evidence="3 4">
    <name type="scientific">Prosthecobacter fusiformis</name>
    <dbReference type="NCBI Taxonomy" id="48464"/>
    <lineage>
        <taxon>Bacteria</taxon>
        <taxon>Pseudomonadati</taxon>
        <taxon>Verrucomicrobiota</taxon>
        <taxon>Verrucomicrobiia</taxon>
        <taxon>Verrucomicrobiales</taxon>
        <taxon>Verrucomicrobiaceae</taxon>
        <taxon>Prosthecobacter</taxon>
    </lineage>
</organism>
<evidence type="ECO:0000259" key="1">
    <source>
        <dbReference type="Pfam" id="PF08401"/>
    </source>
</evidence>
<dbReference type="Pfam" id="PF18818">
    <property type="entry name" value="MPTase-PolyVal"/>
    <property type="match status" value="1"/>
</dbReference>
<name>A0A4R7SP72_9BACT</name>
<feature type="domain" description="Polyvalent protein metallopeptidase" evidence="2">
    <location>
        <begin position="155"/>
        <end position="286"/>
    </location>
</feature>
<dbReference type="InterPro" id="IPR041459">
    <property type="entry name" value="MPTase-PolyVal"/>
</dbReference>
<dbReference type="Pfam" id="PF08401">
    <property type="entry name" value="ArdcN"/>
    <property type="match status" value="1"/>
</dbReference>
<accession>A0A4R7SP72</accession>
<dbReference type="Proteomes" id="UP000295662">
    <property type="component" value="Unassembled WGS sequence"/>
</dbReference>